<keyword evidence="2" id="KW-1185">Reference proteome</keyword>
<dbReference type="RefSeq" id="WP_255913570.1">
    <property type="nucleotide sequence ID" value="NZ_JANFQO010000006.1"/>
</dbReference>
<organism evidence="1 2">
    <name type="scientific">Tahibacter harae</name>
    <dbReference type="NCBI Taxonomy" id="2963937"/>
    <lineage>
        <taxon>Bacteria</taxon>
        <taxon>Pseudomonadati</taxon>
        <taxon>Pseudomonadota</taxon>
        <taxon>Gammaproteobacteria</taxon>
        <taxon>Lysobacterales</taxon>
        <taxon>Rhodanobacteraceae</taxon>
        <taxon>Tahibacter</taxon>
    </lineage>
</organism>
<dbReference type="EMBL" id="JANFQO010000006">
    <property type="protein sequence ID" value="MCQ4164688.1"/>
    <property type="molecule type" value="Genomic_DNA"/>
</dbReference>
<dbReference type="Proteomes" id="UP001165498">
    <property type="component" value="Unassembled WGS sequence"/>
</dbReference>
<evidence type="ECO:0000313" key="1">
    <source>
        <dbReference type="EMBL" id="MCQ4164688.1"/>
    </source>
</evidence>
<accession>A0ABT1QQV6</accession>
<protein>
    <submittedName>
        <fullName evidence="1">Uncharacterized protein</fullName>
    </submittedName>
</protein>
<proteinExistence type="predicted"/>
<comment type="caution">
    <text evidence="1">The sequence shown here is derived from an EMBL/GenBank/DDBJ whole genome shotgun (WGS) entry which is preliminary data.</text>
</comment>
<sequence>MTESHIHRLAAAIIWAEFAAQTFDKYKDACPPELRMAQLGAKFSLESLLLLRDELDSNSRTQLDNLLVQVRAGVEERMKEEAANQVPA</sequence>
<reference evidence="1" key="1">
    <citation type="submission" date="2022-07" db="EMBL/GenBank/DDBJ databases">
        <title>Tahibacter sp., a new gammaproteobacterium isolated from the silt sample collected at pig farm.</title>
        <authorList>
            <person name="Chen H."/>
        </authorList>
    </citation>
    <scope>NUCLEOTIDE SEQUENCE</scope>
    <source>
        <strain evidence="1">P2K</strain>
    </source>
</reference>
<evidence type="ECO:0000313" key="2">
    <source>
        <dbReference type="Proteomes" id="UP001165498"/>
    </source>
</evidence>
<name>A0ABT1QQV6_9GAMM</name>
<gene>
    <name evidence="1" type="ORF">NM961_08195</name>
</gene>